<dbReference type="InterPro" id="IPR009071">
    <property type="entry name" value="HMG_box_dom"/>
</dbReference>
<dbReference type="Pfam" id="PF00505">
    <property type="entry name" value="HMG_box"/>
    <property type="match status" value="1"/>
</dbReference>
<evidence type="ECO:0000256" key="1">
    <source>
        <dbReference type="ARBA" id="ARBA00023125"/>
    </source>
</evidence>
<feature type="domain" description="HMG box" evidence="4">
    <location>
        <begin position="79"/>
        <end position="133"/>
    </location>
</feature>
<dbReference type="PROSITE" id="PS50118">
    <property type="entry name" value="HMG_BOX_2"/>
    <property type="match status" value="1"/>
</dbReference>
<keyword evidence="2" id="KW-0539">Nucleus</keyword>
<keyword evidence="6" id="KW-1185">Reference proteome</keyword>
<dbReference type="GO" id="GO:0000978">
    <property type="term" value="F:RNA polymerase II cis-regulatory region sequence-specific DNA binding"/>
    <property type="evidence" value="ECO:0007669"/>
    <property type="project" value="TreeGrafter"/>
</dbReference>
<evidence type="ECO:0000256" key="3">
    <source>
        <dbReference type="SAM" id="MobiDB-lite"/>
    </source>
</evidence>
<feature type="DNA-binding region" description="HMG box" evidence="2">
    <location>
        <begin position="79"/>
        <end position="133"/>
    </location>
</feature>
<dbReference type="SMART" id="SM00398">
    <property type="entry name" value="HMG"/>
    <property type="match status" value="1"/>
</dbReference>
<dbReference type="InterPro" id="IPR050140">
    <property type="entry name" value="SRY-related_HMG-box_TF-like"/>
</dbReference>
<dbReference type="PANTHER" id="PTHR10270">
    <property type="entry name" value="SOX TRANSCRIPTION FACTOR"/>
    <property type="match status" value="1"/>
</dbReference>
<organism evidence="5 6">
    <name type="scientific">Oncorhynchus tshawytscha</name>
    <name type="common">Chinook salmon</name>
    <name type="synonym">Salmo tshawytscha</name>
    <dbReference type="NCBI Taxonomy" id="74940"/>
    <lineage>
        <taxon>Eukaryota</taxon>
        <taxon>Metazoa</taxon>
        <taxon>Chordata</taxon>
        <taxon>Craniata</taxon>
        <taxon>Vertebrata</taxon>
        <taxon>Euteleostomi</taxon>
        <taxon>Actinopterygii</taxon>
        <taxon>Neopterygii</taxon>
        <taxon>Teleostei</taxon>
        <taxon>Protacanthopterygii</taxon>
        <taxon>Salmoniformes</taxon>
        <taxon>Salmonidae</taxon>
        <taxon>Salmoninae</taxon>
        <taxon>Oncorhynchus</taxon>
    </lineage>
</organism>
<evidence type="ECO:0000256" key="2">
    <source>
        <dbReference type="PROSITE-ProRule" id="PRU00267"/>
    </source>
</evidence>
<dbReference type="AlphaFoldDB" id="A0AAZ3QD49"/>
<dbReference type="GO" id="GO:0030154">
    <property type="term" value="P:cell differentiation"/>
    <property type="evidence" value="ECO:0007669"/>
    <property type="project" value="TreeGrafter"/>
</dbReference>
<reference evidence="5" key="3">
    <citation type="submission" date="2025-09" db="UniProtKB">
        <authorList>
            <consortium name="Ensembl"/>
        </authorList>
    </citation>
    <scope>IDENTIFICATION</scope>
</reference>
<accession>A0AAZ3QD49</accession>
<feature type="region of interest" description="Disordered" evidence="3">
    <location>
        <begin position="55"/>
        <end position="76"/>
    </location>
</feature>
<dbReference type="PANTHER" id="PTHR10270:SF210">
    <property type="entry name" value="TRANSCRIPTION FACTOR SOX-7"/>
    <property type="match status" value="1"/>
</dbReference>
<dbReference type="Proteomes" id="UP000694402">
    <property type="component" value="Unassembled WGS sequence"/>
</dbReference>
<dbReference type="GO" id="GO:0001228">
    <property type="term" value="F:DNA-binding transcription activator activity, RNA polymerase II-specific"/>
    <property type="evidence" value="ECO:0007669"/>
    <property type="project" value="TreeGrafter"/>
</dbReference>
<dbReference type="InterPro" id="IPR036910">
    <property type="entry name" value="HMG_box_dom_sf"/>
</dbReference>
<dbReference type="Ensembl" id="ENSOTST00005179768.1">
    <property type="protein sequence ID" value="ENSOTSP00005126280.1"/>
    <property type="gene ID" value="ENSOTSG00005077869.1"/>
</dbReference>
<sequence length="197" mass="22697">MSSKWNSINVPVPFFCLFPRRSQVAVKEELRVLRALMLEPRVLVVAGRALSAQREMGTCPDGHGSHRTPADKKASEPRIRRPMNAFMVWANLHNAELARCKSWKALTPLQKRPYVEEAERLRVQHMQDYPNYKYRPRRKKQLKRICKRVDPGFLLSSLGGPDQNALTDSGASASLWVWIKKGGWWCWVFITLFPQPG</sequence>
<evidence type="ECO:0000259" key="4">
    <source>
        <dbReference type="PROSITE" id="PS50118"/>
    </source>
</evidence>
<dbReference type="Gene3D" id="1.10.30.10">
    <property type="entry name" value="High mobility group box domain"/>
    <property type="match status" value="1"/>
</dbReference>
<protein>
    <submittedName>
        <fullName evidence="5">SRY-box transcription factor 7</fullName>
    </submittedName>
</protein>
<keyword evidence="1 2" id="KW-0238">DNA-binding</keyword>
<evidence type="ECO:0000313" key="5">
    <source>
        <dbReference type="Ensembl" id="ENSOTSP00005126280.1"/>
    </source>
</evidence>
<dbReference type="SUPFAM" id="SSF47095">
    <property type="entry name" value="HMG-box"/>
    <property type="match status" value="1"/>
</dbReference>
<evidence type="ECO:0000313" key="6">
    <source>
        <dbReference type="Proteomes" id="UP000694402"/>
    </source>
</evidence>
<proteinExistence type="predicted"/>
<reference evidence="6" key="1">
    <citation type="journal article" date="2018" name="PLoS ONE">
        <title>Chinook salmon (Oncorhynchus tshawytscha) genome and transcriptome.</title>
        <authorList>
            <person name="Christensen K.A."/>
            <person name="Leong J.S."/>
            <person name="Sakhrani D."/>
            <person name="Biagi C.A."/>
            <person name="Minkley D.R."/>
            <person name="Withler R.E."/>
            <person name="Rondeau E.B."/>
            <person name="Koop B.F."/>
            <person name="Devlin R.H."/>
        </authorList>
    </citation>
    <scope>NUCLEOTIDE SEQUENCE [LARGE SCALE GENOMIC DNA]</scope>
</reference>
<reference evidence="5" key="2">
    <citation type="submission" date="2025-08" db="UniProtKB">
        <authorList>
            <consortium name="Ensembl"/>
        </authorList>
    </citation>
    <scope>IDENTIFICATION</scope>
</reference>
<dbReference type="GeneTree" id="ENSGT00940000161092"/>
<name>A0AAZ3QD49_ONCTS</name>
<dbReference type="GO" id="GO:0005634">
    <property type="term" value="C:nucleus"/>
    <property type="evidence" value="ECO:0007669"/>
    <property type="project" value="UniProtKB-UniRule"/>
</dbReference>